<comment type="similarity">
    <text evidence="1">Belongs to the glycosyltransferase 2 family.</text>
</comment>
<evidence type="ECO:0000256" key="1">
    <source>
        <dbReference type="ARBA" id="ARBA00006739"/>
    </source>
</evidence>
<proteinExistence type="inferred from homology"/>
<organism evidence="4 5">
    <name type="scientific">Dyella telluris</name>
    <dbReference type="NCBI Taxonomy" id="2763498"/>
    <lineage>
        <taxon>Bacteria</taxon>
        <taxon>Pseudomonadati</taxon>
        <taxon>Pseudomonadota</taxon>
        <taxon>Gammaproteobacteria</taxon>
        <taxon>Lysobacterales</taxon>
        <taxon>Rhodanobacteraceae</taxon>
        <taxon>Dyella</taxon>
    </lineage>
</organism>
<dbReference type="KEGG" id="dtl:H8F01_14810"/>
<evidence type="ECO:0008006" key="6">
    <source>
        <dbReference type="Google" id="ProtNLM"/>
    </source>
</evidence>
<name>A0A7G8Q0R7_9GAMM</name>
<dbReference type="InterPro" id="IPR029044">
    <property type="entry name" value="Nucleotide-diphossugar_trans"/>
</dbReference>
<evidence type="ECO:0000313" key="4">
    <source>
        <dbReference type="EMBL" id="QNK00375.1"/>
    </source>
</evidence>
<dbReference type="AlphaFoldDB" id="A0A7G8Q0R7"/>
<dbReference type="RefSeq" id="WP_187055854.1">
    <property type="nucleotide sequence ID" value="NZ_CP060412.1"/>
</dbReference>
<dbReference type="SUPFAM" id="SSF53448">
    <property type="entry name" value="Nucleotide-diphospho-sugar transferases"/>
    <property type="match status" value="1"/>
</dbReference>
<sequence>MNDDGLIGLLLNFRDATRSARCVRSLLDEGVPRVLVWDNSADEGVSASQLRDIFSSDPRVIIEVSANNLGFAMGVNRSIRLATERLGASTVLIINNDATLMVGALRALRGEAAARPQAAVISMDIDHAGTRGGVQFYQRLSGLLFARPVAGTFSYASGCCLWIDMRRVPLPLFDEAFFMYGEDWELGWRLRQMPGMWIHLPSLLVSHEGSASSKLGSTFYETHMVAAHLLLARRLGRSATEAVFLSATRLPVLLARAVLRSMRYRSLRPLRALGSGARLAWRRLG</sequence>
<dbReference type="PANTHER" id="PTHR43179:SF12">
    <property type="entry name" value="GALACTOFURANOSYLTRANSFERASE GLFT2"/>
    <property type="match status" value="1"/>
</dbReference>
<dbReference type="Gene3D" id="3.90.550.10">
    <property type="entry name" value="Spore Coat Polysaccharide Biosynthesis Protein SpsA, Chain A"/>
    <property type="match status" value="1"/>
</dbReference>
<evidence type="ECO:0000256" key="3">
    <source>
        <dbReference type="ARBA" id="ARBA00022679"/>
    </source>
</evidence>
<keyword evidence="3" id="KW-0808">Transferase</keyword>
<evidence type="ECO:0000313" key="5">
    <source>
        <dbReference type="Proteomes" id="UP000515873"/>
    </source>
</evidence>
<dbReference type="GO" id="GO:0016757">
    <property type="term" value="F:glycosyltransferase activity"/>
    <property type="evidence" value="ECO:0007669"/>
    <property type="project" value="UniProtKB-KW"/>
</dbReference>
<gene>
    <name evidence="4" type="ORF">H8F01_14810</name>
</gene>
<keyword evidence="2" id="KW-0328">Glycosyltransferase</keyword>
<dbReference type="EMBL" id="CP060412">
    <property type="protein sequence ID" value="QNK00375.1"/>
    <property type="molecule type" value="Genomic_DNA"/>
</dbReference>
<accession>A0A7G8Q0R7</accession>
<dbReference type="Proteomes" id="UP000515873">
    <property type="component" value="Chromosome"/>
</dbReference>
<reference evidence="4 5" key="1">
    <citation type="submission" date="2020-08" db="EMBL/GenBank/DDBJ databases">
        <title>Dyella sp. G9 isolated from forest soil.</title>
        <authorList>
            <person name="Fu J."/>
            <person name="Qiu L."/>
        </authorList>
    </citation>
    <scope>NUCLEOTIDE SEQUENCE [LARGE SCALE GENOMIC DNA]</scope>
    <source>
        <strain evidence="4 5">G9</strain>
    </source>
</reference>
<dbReference type="PANTHER" id="PTHR43179">
    <property type="entry name" value="RHAMNOSYLTRANSFERASE WBBL"/>
    <property type="match status" value="1"/>
</dbReference>
<keyword evidence="5" id="KW-1185">Reference proteome</keyword>
<protein>
    <recommendedName>
        <fullName evidence="6">Glycosyltransferase 2-like domain-containing protein</fullName>
    </recommendedName>
</protein>
<evidence type="ECO:0000256" key="2">
    <source>
        <dbReference type="ARBA" id="ARBA00022676"/>
    </source>
</evidence>